<dbReference type="InterPro" id="IPR038713">
    <property type="entry name" value="Terminase_Gp1_N_sf"/>
</dbReference>
<sequence>MGMFWEEEELEREPTPLEKEMYIQFVNEYMKDYNSTLAVLRMGYKARRAEGMGTQFLDTPFVQNEIMKRRQGLGLPVEITNEERQEILRRKTIATLEEVLQNGPYQTRVQAAKELNALFGWGKAQEHDETQQLIDCLKNFGQKAPA</sequence>
<dbReference type="InterPro" id="IPR005335">
    <property type="entry name" value="Terminase_ssu"/>
</dbReference>
<protein>
    <submittedName>
        <fullName evidence="1">Terminase small subunit</fullName>
    </submittedName>
</protein>
<dbReference type="Gene3D" id="1.10.10.1400">
    <property type="entry name" value="Terminase, small subunit, N-terminal DNA-binding domain, HTH motif"/>
    <property type="match status" value="1"/>
</dbReference>
<dbReference type="GO" id="GO:0051276">
    <property type="term" value="P:chromosome organization"/>
    <property type="evidence" value="ECO:0007669"/>
    <property type="project" value="InterPro"/>
</dbReference>
<name>A0A8S5S3Z5_9CAUD</name>
<dbReference type="Pfam" id="PF03592">
    <property type="entry name" value="Terminase_2"/>
    <property type="match status" value="1"/>
</dbReference>
<accession>A0A8S5S3Z5</accession>
<dbReference type="EMBL" id="BK032517">
    <property type="protein sequence ID" value="DAF45648.1"/>
    <property type="molecule type" value="Genomic_DNA"/>
</dbReference>
<evidence type="ECO:0000313" key="1">
    <source>
        <dbReference type="EMBL" id="DAF45648.1"/>
    </source>
</evidence>
<organism evidence="1">
    <name type="scientific">Siphoviridae sp. ctJ7x27</name>
    <dbReference type="NCBI Taxonomy" id="2827835"/>
    <lineage>
        <taxon>Viruses</taxon>
        <taxon>Duplodnaviria</taxon>
        <taxon>Heunggongvirae</taxon>
        <taxon>Uroviricota</taxon>
        <taxon>Caudoviricetes</taxon>
    </lineage>
</organism>
<proteinExistence type="predicted"/>
<reference evidence="1" key="1">
    <citation type="journal article" date="2021" name="Proc. Natl. Acad. Sci. U.S.A.">
        <title>A Catalog of Tens of Thousands of Viruses from Human Metagenomes Reveals Hidden Associations with Chronic Diseases.</title>
        <authorList>
            <person name="Tisza M.J."/>
            <person name="Buck C.B."/>
        </authorList>
    </citation>
    <scope>NUCLEOTIDE SEQUENCE</scope>
    <source>
        <strain evidence="1">CtJ7x27</strain>
    </source>
</reference>